<sequence>MRDTFIDYGLLRQFDFDGFKSKAPFPWENIEGFLTKEGFQALYTDYPSLELFEYHNNVRRGHGQRPHNRHFLAYESSAHHKGVVRHEQLPATWQRFIDEIGTSDEYRRFIRRALGASEFILRYEWHVGSQGSEVSPHLDLPRKLGTHLLYFNTSDDWNHEWGGATLALEGKKIEALNPDFSDFESVSASRITDNRSFLFKNTSLAWHGATALTSPPGSYRRLFNIVVEMPKRSAGRKLVDRARTLLGLAS</sequence>
<dbReference type="RefSeq" id="WP_285880327.1">
    <property type="nucleotide sequence ID" value="NZ_JARFYN010000018.1"/>
</dbReference>
<keyword evidence="2" id="KW-1185">Reference proteome</keyword>
<reference evidence="1" key="1">
    <citation type="submission" date="2023-06" db="EMBL/GenBank/DDBJ databases">
        <title>Phylogenetic Diversity of Rhizobium strains.</title>
        <authorList>
            <person name="Moura F.T."/>
            <person name="Helene L.C.F."/>
            <person name="Hungria M."/>
        </authorList>
    </citation>
    <scope>NUCLEOTIDE SEQUENCE</scope>
    <source>
        <strain evidence="1">CCGE524</strain>
    </source>
</reference>
<proteinExistence type="predicted"/>
<organism evidence="1 2">
    <name type="scientific">Rhizobium calliandrae</name>
    <dbReference type="NCBI Taxonomy" id="1312182"/>
    <lineage>
        <taxon>Bacteria</taxon>
        <taxon>Pseudomonadati</taxon>
        <taxon>Pseudomonadota</taxon>
        <taxon>Alphaproteobacteria</taxon>
        <taxon>Hyphomicrobiales</taxon>
        <taxon>Rhizobiaceae</taxon>
        <taxon>Rhizobium/Agrobacterium group</taxon>
        <taxon>Rhizobium</taxon>
    </lineage>
</organism>
<protein>
    <submittedName>
        <fullName evidence="1">2OG-Fe(II) oxygenase</fullName>
    </submittedName>
</protein>
<dbReference type="EMBL" id="JARFYN010000018">
    <property type="protein sequence ID" value="MDL2407116.1"/>
    <property type="molecule type" value="Genomic_DNA"/>
</dbReference>
<evidence type="ECO:0000313" key="1">
    <source>
        <dbReference type="EMBL" id="MDL2407116.1"/>
    </source>
</evidence>
<accession>A0ABT7KER7</accession>
<dbReference type="Proteomes" id="UP001172630">
    <property type="component" value="Unassembled WGS sequence"/>
</dbReference>
<gene>
    <name evidence="1" type="ORF">PY650_15875</name>
</gene>
<dbReference type="Gene3D" id="2.60.120.620">
    <property type="entry name" value="q2cbj1_9rhob like domain"/>
    <property type="match status" value="1"/>
</dbReference>
<evidence type="ECO:0000313" key="2">
    <source>
        <dbReference type="Proteomes" id="UP001172630"/>
    </source>
</evidence>
<comment type="caution">
    <text evidence="1">The sequence shown here is derived from an EMBL/GenBank/DDBJ whole genome shotgun (WGS) entry which is preliminary data.</text>
</comment>
<name>A0ABT7KER7_9HYPH</name>